<dbReference type="InterPro" id="IPR010994">
    <property type="entry name" value="RuvA_2-like"/>
</dbReference>
<dbReference type="Gene3D" id="1.10.287.610">
    <property type="entry name" value="Helix hairpin bin"/>
    <property type="match status" value="1"/>
</dbReference>
<comment type="caution">
    <text evidence="14">Lacks conserved residue(s) required for the propagation of feature annotation.</text>
</comment>
<dbReference type="InterPro" id="IPR013840">
    <property type="entry name" value="DNAligase_N"/>
</dbReference>
<keyword evidence="4 14" id="KW-0436">Ligase</keyword>
<dbReference type="Gene3D" id="6.20.10.30">
    <property type="match status" value="1"/>
</dbReference>
<dbReference type="SMART" id="SM00532">
    <property type="entry name" value="LIGANc"/>
    <property type="match status" value="1"/>
</dbReference>
<dbReference type="GO" id="GO:0003677">
    <property type="term" value="F:DNA binding"/>
    <property type="evidence" value="ECO:0007669"/>
    <property type="project" value="InterPro"/>
</dbReference>
<keyword evidence="5 14" id="KW-0235">DNA replication</keyword>
<dbReference type="Pfam" id="PF01653">
    <property type="entry name" value="DNA_ligase_aden"/>
    <property type="match status" value="1"/>
</dbReference>
<dbReference type="CDD" id="cd00114">
    <property type="entry name" value="LIGANc"/>
    <property type="match status" value="1"/>
</dbReference>
<comment type="catalytic activity">
    <reaction evidence="12 14">
        <text>NAD(+) + (deoxyribonucleotide)n-3'-hydroxyl + 5'-phospho-(deoxyribonucleotide)m = (deoxyribonucleotide)n+m + AMP + beta-nicotinamide D-nucleotide.</text>
        <dbReference type="EC" id="6.5.1.2"/>
    </reaction>
</comment>
<dbReference type="FunFam" id="2.40.50.140:FF:000012">
    <property type="entry name" value="DNA ligase"/>
    <property type="match status" value="1"/>
</dbReference>
<proteinExistence type="inferred from homology"/>
<evidence type="ECO:0000259" key="15">
    <source>
        <dbReference type="PROSITE" id="PS50172"/>
    </source>
</evidence>
<feature type="binding site" evidence="14">
    <location>
        <position position="430"/>
    </location>
    <ligand>
        <name>Zn(2+)</name>
        <dbReference type="ChEBI" id="CHEBI:29105"/>
    </ligand>
</feature>
<dbReference type="FunFam" id="1.10.287.610:FF:000002">
    <property type="entry name" value="DNA ligase"/>
    <property type="match status" value="1"/>
</dbReference>
<dbReference type="InterPro" id="IPR041663">
    <property type="entry name" value="DisA/LigA_HHH"/>
</dbReference>
<evidence type="ECO:0000256" key="3">
    <source>
        <dbReference type="ARBA" id="ARBA00013308"/>
    </source>
</evidence>
<dbReference type="PROSITE" id="PS50172">
    <property type="entry name" value="BRCT"/>
    <property type="match status" value="1"/>
</dbReference>
<dbReference type="HAMAP" id="MF_01588">
    <property type="entry name" value="DNA_ligase_A"/>
    <property type="match status" value="1"/>
</dbReference>
<dbReference type="NCBIfam" id="TIGR00575">
    <property type="entry name" value="dnlj"/>
    <property type="match status" value="1"/>
</dbReference>
<name>A0A7C4GCM9_UNCW3</name>
<dbReference type="InterPro" id="IPR018239">
    <property type="entry name" value="DNA_ligase_AS"/>
</dbReference>
<dbReference type="GO" id="GO:0006281">
    <property type="term" value="P:DNA repair"/>
    <property type="evidence" value="ECO:0007669"/>
    <property type="project" value="UniProtKB-KW"/>
</dbReference>
<dbReference type="InterPro" id="IPR004149">
    <property type="entry name" value="Znf_DNAligase_C4"/>
</dbReference>
<sequence>MTKAEAAREARRLRREIEEHNYRYYVLAQPVISDREFDQLMERLQELERQFPELVTPDSPTRRVGGEPLEGFESVTHDPPMLSLDNTYSYDELREFDARVRKTVPKPVYLVQLKIDGVAVALRYERGVFVLGATRGDGRQGDNITANLRTINSVPLRIQPVLEGVDSFEVRGEVYLPRARFAQMNQQREEEGLPVFANPRNAAAGTLKLLDPREVRRRGLDCFVHTVPRPLAGQFERDSETLRALARMRFKVVPESRTFDDIDGVVEYCAGWEPSRHRMPYDVDGMVVKLDLYRDREELGTTDKSPRWAVAYKYPPEERETRVRRIFVNVGRLGTVTPVAEMEPVVLSGTTVTHATLHNLDEVERLDIREGDTVVVHKAGEIIPQVLKVVKDAAHSRRKKFTMPEKCPACATQLFREAGEVAWRCVNASCPAQIRARLLHFGSRGAMDIAGLGEKLVEQLLEAGLVHDFADLYELRREQLIELERMGEKSADNIIRALAASRERPFARVLYALGVRHVGIHSARLLVRHFGSMKRLQAAGEQDVAQVPGVGPAVAESLAHFFADKENRRLVERLEAAGLQFEDRSAAGPKPLAGKRFVLTGTLAQFSREQATELILALGGSVSSSVSKKTDYVVAGASPGSKYERAKELGVVIISEADFVKMLGQGGGL</sequence>
<comment type="function">
    <text evidence="1 14">DNA ligase that catalyzes the formation of phosphodiester linkages between 5'-phosphoryl and 3'-hydroxyl groups in double-stranded DNA using NAD as a coenzyme and as the energy source for the reaction. It is essential for DNA replication and repair of damaged DNA.</text>
</comment>
<dbReference type="FunFam" id="1.10.150.20:FF:000007">
    <property type="entry name" value="DNA ligase"/>
    <property type="match status" value="1"/>
</dbReference>
<dbReference type="GO" id="GO:0046872">
    <property type="term" value="F:metal ion binding"/>
    <property type="evidence" value="ECO:0007669"/>
    <property type="project" value="UniProtKB-KW"/>
</dbReference>
<dbReference type="Gene3D" id="1.10.150.20">
    <property type="entry name" value="5' to 3' exonuclease, C-terminal subdomain"/>
    <property type="match status" value="2"/>
</dbReference>
<dbReference type="GO" id="GO:0003911">
    <property type="term" value="F:DNA ligase (NAD+) activity"/>
    <property type="evidence" value="ECO:0007669"/>
    <property type="project" value="UniProtKB-UniRule"/>
</dbReference>
<dbReference type="SUPFAM" id="SSF56091">
    <property type="entry name" value="DNA ligase/mRNA capping enzyme, catalytic domain"/>
    <property type="match status" value="1"/>
</dbReference>
<evidence type="ECO:0000256" key="11">
    <source>
        <dbReference type="ARBA" id="ARBA00023204"/>
    </source>
</evidence>
<dbReference type="SUPFAM" id="SSF50249">
    <property type="entry name" value="Nucleic acid-binding proteins"/>
    <property type="match status" value="1"/>
</dbReference>
<dbReference type="InterPro" id="IPR036420">
    <property type="entry name" value="BRCT_dom_sf"/>
</dbReference>
<dbReference type="Gene3D" id="3.30.470.30">
    <property type="entry name" value="DNA ligase/mRNA capping enzyme"/>
    <property type="match status" value="1"/>
</dbReference>
<feature type="binding site" evidence="14">
    <location>
        <begin position="34"/>
        <end position="38"/>
    </location>
    <ligand>
        <name>NAD(+)</name>
        <dbReference type="ChEBI" id="CHEBI:57540"/>
    </ligand>
</feature>
<feature type="binding site" evidence="14">
    <location>
        <position position="289"/>
    </location>
    <ligand>
        <name>NAD(+)</name>
        <dbReference type="ChEBI" id="CHEBI:57540"/>
    </ligand>
</feature>
<evidence type="ECO:0000256" key="13">
    <source>
        <dbReference type="ARBA" id="ARBA00060881"/>
    </source>
</evidence>
<keyword evidence="10 14" id="KW-0520">NAD</keyword>
<feature type="binding site" evidence="14">
    <location>
        <position position="407"/>
    </location>
    <ligand>
        <name>Zn(2+)</name>
        <dbReference type="ChEBI" id="CHEBI:29105"/>
    </ligand>
</feature>
<dbReference type="InterPro" id="IPR003583">
    <property type="entry name" value="Hlx-hairpin-Hlx_DNA-bd_motif"/>
</dbReference>
<dbReference type="FunFam" id="1.10.150.20:FF:000006">
    <property type="entry name" value="DNA ligase"/>
    <property type="match status" value="1"/>
</dbReference>
<comment type="caution">
    <text evidence="16">The sequence shown here is derived from an EMBL/GenBank/DDBJ whole genome shotgun (WGS) entry which is preliminary data.</text>
</comment>
<evidence type="ECO:0000256" key="9">
    <source>
        <dbReference type="ARBA" id="ARBA00022842"/>
    </source>
</evidence>
<dbReference type="GO" id="GO:0006260">
    <property type="term" value="P:DNA replication"/>
    <property type="evidence" value="ECO:0007669"/>
    <property type="project" value="UniProtKB-KW"/>
</dbReference>
<accession>A0A7C4GCM9</accession>
<evidence type="ECO:0000256" key="6">
    <source>
        <dbReference type="ARBA" id="ARBA00022723"/>
    </source>
</evidence>
<evidence type="ECO:0000256" key="10">
    <source>
        <dbReference type="ARBA" id="ARBA00023027"/>
    </source>
</evidence>
<evidence type="ECO:0000256" key="2">
    <source>
        <dbReference type="ARBA" id="ARBA00012722"/>
    </source>
</evidence>
<dbReference type="PANTHER" id="PTHR23389">
    <property type="entry name" value="CHROMOSOME TRANSMISSION FIDELITY FACTOR 18"/>
    <property type="match status" value="1"/>
</dbReference>
<keyword evidence="6 14" id="KW-0479">Metal-binding</keyword>
<dbReference type="Pfam" id="PF12826">
    <property type="entry name" value="HHH_2"/>
    <property type="match status" value="1"/>
</dbReference>
<feature type="binding site" evidence="14">
    <location>
        <begin position="83"/>
        <end position="84"/>
    </location>
    <ligand>
        <name>NAD(+)</name>
        <dbReference type="ChEBI" id="CHEBI:57540"/>
    </ligand>
</feature>
<dbReference type="InterPro" id="IPR001357">
    <property type="entry name" value="BRCT_dom"/>
</dbReference>
<dbReference type="InterPro" id="IPR004150">
    <property type="entry name" value="NAD_DNA_ligase_OB"/>
</dbReference>
<dbReference type="Pfam" id="PF03120">
    <property type="entry name" value="OB_DNA_ligase"/>
    <property type="match status" value="1"/>
</dbReference>
<dbReference type="Pfam" id="PF00533">
    <property type="entry name" value="BRCT"/>
    <property type="match status" value="1"/>
</dbReference>
<dbReference type="SUPFAM" id="SSF47781">
    <property type="entry name" value="RuvA domain 2-like"/>
    <property type="match status" value="1"/>
</dbReference>
<dbReference type="SUPFAM" id="SSF52113">
    <property type="entry name" value="BRCT domain"/>
    <property type="match status" value="1"/>
</dbReference>
<keyword evidence="8 14" id="KW-0862">Zinc</keyword>
<feature type="domain" description="BRCT" evidence="15">
    <location>
        <begin position="587"/>
        <end position="661"/>
    </location>
</feature>
<dbReference type="GO" id="GO:0005829">
    <property type="term" value="C:cytosol"/>
    <property type="evidence" value="ECO:0007669"/>
    <property type="project" value="TreeGrafter"/>
</dbReference>
<dbReference type="Pfam" id="PF14520">
    <property type="entry name" value="HHH_5"/>
    <property type="match status" value="1"/>
</dbReference>
<evidence type="ECO:0000256" key="5">
    <source>
        <dbReference type="ARBA" id="ARBA00022705"/>
    </source>
</evidence>
<comment type="cofactor">
    <cofactor evidence="14">
        <name>Mg(2+)</name>
        <dbReference type="ChEBI" id="CHEBI:18420"/>
    </cofactor>
    <cofactor evidence="14">
        <name>Mn(2+)</name>
        <dbReference type="ChEBI" id="CHEBI:29035"/>
    </cofactor>
</comment>
<dbReference type="Pfam" id="PF22745">
    <property type="entry name" value="Nlig-Ia"/>
    <property type="match status" value="1"/>
</dbReference>
<evidence type="ECO:0000256" key="8">
    <source>
        <dbReference type="ARBA" id="ARBA00022833"/>
    </source>
</evidence>
<reference evidence="16" key="1">
    <citation type="journal article" date="2020" name="mSystems">
        <title>Genome- and Community-Level Interaction Insights into Carbon Utilization and Element Cycling Functions of Hydrothermarchaeota in Hydrothermal Sediment.</title>
        <authorList>
            <person name="Zhou Z."/>
            <person name="Liu Y."/>
            <person name="Xu W."/>
            <person name="Pan J."/>
            <person name="Luo Z.H."/>
            <person name="Li M."/>
        </authorList>
    </citation>
    <scope>NUCLEOTIDE SEQUENCE [LARGE SCALE GENOMIC DNA]</scope>
    <source>
        <strain evidence="16">SpSt-488</strain>
    </source>
</reference>
<dbReference type="CDD" id="cd17748">
    <property type="entry name" value="BRCT_DNA_ligase_like"/>
    <property type="match status" value="1"/>
</dbReference>
<evidence type="ECO:0000256" key="7">
    <source>
        <dbReference type="ARBA" id="ARBA00022763"/>
    </source>
</evidence>
<dbReference type="EMBL" id="DSUT01000008">
    <property type="protein sequence ID" value="HGK27377.1"/>
    <property type="molecule type" value="Genomic_DNA"/>
</dbReference>
<keyword evidence="11 14" id="KW-0234">DNA repair</keyword>
<evidence type="ECO:0000313" key="16">
    <source>
        <dbReference type="EMBL" id="HGK27377.1"/>
    </source>
</evidence>
<dbReference type="Pfam" id="PF03119">
    <property type="entry name" value="DNA_ligase_ZBD"/>
    <property type="match status" value="1"/>
</dbReference>
<dbReference type="AlphaFoldDB" id="A0A7C4GCM9"/>
<evidence type="ECO:0000256" key="14">
    <source>
        <dbReference type="HAMAP-Rule" id="MF_01588"/>
    </source>
</evidence>
<dbReference type="PIRSF" id="PIRSF001604">
    <property type="entry name" value="LigA"/>
    <property type="match status" value="1"/>
</dbReference>
<dbReference type="EC" id="6.5.1.2" evidence="2 14"/>
<gene>
    <name evidence="14 16" type="primary">ligA</name>
    <name evidence="16" type="ORF">ENS41_00280</name>
</gene>
<dbReference type="Gene3D" id="2.40.50.140">
    <property type="entry name" value="Nucleic acid-binding proteins"/>
    <property type="match status" value="1"/>
</dbReference>
<dbReference type="InterPro" id="IPR013839">
    <property type="entry name" value="DNAligase_adenylation"/>
</dbReference>
<evidence type="ECO:0000256" key="1">
    <source>
        <dbReference type="ARBA" id="ARBA00004067"/>
    </source>
</evidence>
<organism evidence="16">
    <name type="scientific">candidate division WOR-3 bacterium</name>
    <dbReference type="NCBI Taxonomy" id="2052148"/>
    <lineage>
        <taxon>Bacteria</taxon>
        <taxon>Bacteria division WOR-3</taxon>
    </lineage>
</organism>
<feature type="binding site" evidence="14">
    <location>
        <position position="313"/>
    </location>
    <ligand>
        <name>NAD(+)</name>
        <dbReference type="ChEBI" id="CHEBI:57540"/>
    </ligand>
</feature>
<dbReference type="SMART" id="SM00278">
    <property type="entry name" value="HhH1"/>
    <property type="match status" value="4"/>
</dbReference>
<dbReference type="PROSITE" id="PS01055">
    <property type="entry name" value="DNA_LIGASE_N1"/>
    <property type="match status" value="1"/>
</dbReference>
<feature type="binding site" evidence="14">
    <location>
        <position position="410"/>
    </location>
    <ligand>
        <name>Zn(2+)</name>
        <dbReference type="ChEBI" id="CHEBI:29105"/>
    </ligand>
</feature>
<dbReference type="NCBIfam" id="NF005932">
    <property type="entry name" value="PRK07956.1"/>
    <property type="match status" value="1"/>
</dbReference>
<dbReference type="InterPro" id="IPR012340">
    <property type="entry name" value="NA-bd_OB-fold"/>
</dbReference>
<dbReference type="InterPro" id="IPR001679">
    <property type="entry name" value="DNA_ligase"/>
</dbReference>
<protein>
    <recommendedName>
        <fullName evidence="3 14">DNA ligase</fullName>
        <ecNumber evidence="2 14">6.5.1.2</ecNumber>
    </recommendedName>
    <alternativeName>
        <fullName evidence="14">Polydeoxyribonucleotide synthase [NAD(+)]</fullName>
    </alternativeName>
</protein>
<dbReference type="SMART" id="SM00292">
    <property type="entry name" value="BRCT"/>
    <property type="match status" value="1"/>
</dbReference>
<evidence type="ECO:0000256" key="4">
    <source>
        <dbReference type="ARBA" id="ARBA00022598"/>
    </source>
</evidence>
<keyword evidence="9 14" id="KW-0460">Magnesium</keyword>
<feature type="binding site" evidence="14">
    <location>
        <position position="425"/>
    </location>
    <ligand>
        <name>Zn(2+)</name>
        <dbReference type="ChEBI" id="CHEBI:29105"/>
    </ligand>
</feature>
<keyword evidence="7 14" id="KW-0227">DNA damage</keyword>
<feature type="binding site" evidence="14">
    <location>
        <position position="173"/>
    </location>
    <ligand>
        <name>NAD(+)</name>
        <dbReference type="ChEBI" id="CHEBI:57540"/>
    </ligand>
</feature>
<keyword evidence="14" id="KW-0464">Manganese</keyword>
<feature type="binding site" evidence="14">
    <location>
        <position position="135"/>
    </location>
    <ligand>
        <name>NAD(+)</name>
        <dbReference type="ChEBI" id="CHEBI:57540"/>
    </ligand>
</feature>
<dbReference type="PANTHER" id="PTHR23389:SF9">
    <property type="entry name" value="DNA LIGASE"/>
    <property type="match status" value="1"/>
</dbReference>
<feature type="active site" description="N6-AMP-lysine intermediate" evidence="14">
    <location>
        <position position="114"/>
    </location>
</feature>
<comment type="similarity">
    <text evidence="13 14">Belongs to the NAD-dependent DNA ligase family. LigA subfamily.</text>
</comment>
<evidence type="ECO:0000256" key="12">
    <source>
        <dbReference type="ARBA" id="ARBA00034005"/>
    </source>
</evidence>
<dbReference type="Gene3D" id="3.40.50.10190">
    <property type="entry name" value="BRCT domain"/>
    <property type="match status" value="1"/>
</dbReference>